<organism evidence="1 2">
    <name type="scientific">Candidatus Brocadia sinica JPN1</name>
    <dbReference type="NCBI Taxonomy" id="1197129"/>
    <lineage>
        <taxon>Bacteria</taxon>
        <taxon>Pseudomonadati</taxon>
        <taxon>Planctomycetota</taxon>
        <taxon>Candidatus Brocadiia</taxon>
        <taxon>Candidatus Brocadiales</taxon>
        <taxon>Candidatus Brocadiaceae</taxon>
        <taxon>Candidatus Brocadia</taxon>
    </lineage>
</organism>
<proteinExistence type="predicted"/>
<dbReference type="EMBL" id="BAFN01000001">
    <property type="protein sequence ID" value="GAN34515.1"/>
    <property type="molecule type" value="Genomic_DNA"/>
</dbReference>
<accession>A0ABQ0K1B0</accession>
<name>A0ABQ0K1B0_9BACT</name>
<sequence>MKYDLGAIEKALRHGVLRHAEKGRGHGLTAVRRFVNQWNGKRSIRSGTAKLSIIPQWAWGKERELNLTHFPGVQISILLPEM</sequence>
<reference evidence="2" key="1">
    <citation type="journal article" date="2015" name="Genome Announc.">
        <title>Draft Genome Sequence of an Anaerobic Ammonium-Oxidizing Bacterium, "Candidatus Brocadia sinica".</title>
        <authorList>
            <person name="Oshiki M."/>
            <person name="Shinyako-Hata K."/>
            <person name="Satoh H."/>
            <person name="Okabe S."/>
        </authorList>
    </citation>
    <scope>NUCLEOTIDE SEQUENCE [LARGE SCALE GENOMIC DNA]</scope>
    <source>
        <strain evidence="2">JPN1</strain>
    </source>
</reference>
<dbReference type="RefSeq" id="WP_052564514.1">
    <property type="nucleotide sequence ID" value="NZ_BAFN01000001.1"/>
</dbReference>
<keyword evidence="2" id="KW-1185">Reference proteome</keyword>
<dbReference type="Proteomes" id="UP000032309">
    <property type="component" value="Unassembled WGS sequence"/>
</dbReference>
<protein>
    <recommendedName>
        <fullName evidence="3">ATP-binding protein</fullName>
    </recommendedName>
</protein>
<evidence type="ECO:0000313" key="1">
    <source>
        <dbReference type="EMBL" id="GAN34515.1"/>
    </source>
</evidence>
<evidence type="ECO:0008006" key="3">
    <source>
        <dbReference type="Google" id="ProtNLM"/>
    </source>
</evidence>
<evidence type="ECO:0000313" key="2">
    <source>
        <dbReference type="Proteomes" id="UP000032309"/>
    </source>
</evidence>
<gene>
    <name evidence="1" type="ORF">BROSI_A3052</name>
</gene>
<comment type="caution">
    <text evidence="1">The sequence shown here is derived from an EMBL/GenBank/DDBJ whole genome shotgun (WGS) entry which is preliminary data.</text>
</comment>